<dbReference type="CDD" id="cd03463">
    <property type="entry name" value="3_4-PCD_alpha"/>
    <property type="match status" value="1"/>
</dbReference>
<dbReference type="InterPro" id="IPR000627">
    <property type="entry name" value="Intradiol_dOase_C"/>
</dbReference>
<evidence type="ECO:0000256" key="2">
    <source>
        <dbReference type="ARBA" id="ARBA00022964"/>
    </source>
</evidence>
<dbReference type="NCBIfam" id="TIGR02423">
    <property type="entry name" value="protocat_alph"/>
    <property type="match status" value="1"/>
</dbReference>
<sequence>MADNKLKETPSQTVGPYFAYGLTPRQYGYPLPPITSGKLASDKTQGDYIEIVGQVYDGAGNTVDDAMIEIWQANSSGRFAHPADQREERALDPEFKGFGRMGTGTLPGNHFQFETIKPGSIEEGHAPFINVIVFMRGLLIHSYTRLYFEDEAAANAQDPILNQVPEGRRHTLVAKRVDSPYGVRYRFDIRMQGDNATVFFDY</sequence>
<dbReference type="Proteomes" id="UP000238196">
    <property type="component" value="Unassembled WGS sequence"/>
</dbReference>
<proteinExistence type="inferred from homology"/>
<keyword evidence="2" id="KW-0223">Dioxygenase</keyword>
<reference evidence="5 6" key="1">
    <citation type="submission" date="2018-02" db="EMBL/GenBank/DDBJ databases">
        <title>novel marine gammaproteobacteria from coastal saline agro ecosystem.</title>
        <authorList>
            <person name="Krishnan R."/>
            <person name="Ramesh Kumar N."/>
        </authorList>
    </citation>
    <scope>NUCLEOTIDE SEQUENCE [LARGE SCALE GENOMIC DNA]</scope>
    <source>
        <strain evidence="5 6">228</strain>
    </source>
</reference>
<accession>A0A2S5KSB7</accession>
<name>A0A2S5KSB7_9PROT</name>
<dbReference type="InterPro" id="IPR050770">
    <property type="entry name" value="Intradiol_RC_Dioxygenase"/>
</dbReference>
<comment type="caution">
    <text evidence="5">The sequence shown here is derived from an EMBL/GenBank/DDBJ whole genome shotgun (WGS) entry which is preliminary data.</text>
</comment>
<evidence type="ECO:0000313" key="5">
    <source>
        <dbReference type="EMBL" id="PPC77648.1"/>
    </source>
</evidence>
<dbReference type="EMBL" id="PRLP01000028">
    <property type="protein sequence ID" value="PPC77648.1"/>
    <property type="molecule type" value="Genomic_DNA"/>
</dbReference>
<comment type="similarity">
    <text evidence="1">Belongs to the intradiol ring-cleavage dioxygenase family.</text>
</comment>
<dbReference type="PANTHER" id="PTHR33711">
    <property type="entry name" value="DIOXYGENASE, PUTATIVE (AFU_ORTHOLOGUE AFUA_2G02910)-RELATED"/>
    <property type="match status" value="1"/>
</dbReference>
<dbReference type="Gene3D" id="2.60.130.10">
    <property type="entry name" value="Aromatic compound dioxygenase"/>
    <property type="match status" value="1"/>
</dbReference>
<evidence type="ECO:0000256" key="1">
    <source>
        <dbReference type="ARBA" id="ARBA00007825"/>
    </source>
</evidence>
<dbReference type="GO" id="GO:0008199">
    <property type="term" value="F:ferric iron binding"/>
    <property type="evidence" value="ECO:0007669"/>
    <property type="project" value="InterPro"/>
</dbReference>
<dbReference type="Pfam" id="PF00775">
    <property type="entry name" value="Dioxygenase_C"/>
    <property type="match status" value="1"/>
</dbReference>
<dbReference type="OrthoDB" id="9805815at2"/>
<dbReference type="AlphaFoldDB" id="A0A2S5KSB7"/>
<evidence type="ECO:0000313" key="6">
    <source>
        <dbReference type="Proteomes" id="UP000238196"/>
    </source>
</evidence>
<dbReference type="InterPro" id="IPR015889">
    <property type="entry name" value="Intradiol_dOase_core"/>
</dbReference>
<gene>
    <name evidence="5" type="primary">pcaG</name>
    <name evidence="5" type="ORF">C4K68_09210</name>
</gene>
<organism evidence="5 6">
    <name type="scientific">Proteobacteria bacterium 228</name>
    <dbReference type="NCBI Taxonomy" id="2083153"/>
    <lineage>
        <taxon>Bacteria</taxon>
        <taxon>Pseudomonadati</taxon>
        <taxon>Pseudomonadota</taxon>
    </lineage>
</organism>
<dbReference type="PANTHER" id="PTHR33711:SF9">
    <property type="entry name" value="PROTOCATECHUATE 3,4-DIOXYGENASE ALPHA CHAIN"/>
    <property type="match status" value="1"/>
</dbReference>
<keyword evidence="3" id="KW-0560">Oxidoreductase</keyword>
<evidence type="ECO:0000256" key="3">
    <source>
        <dbReference type="ARBA" id="ARBA00023002"/>
    </source>
</evidence>
<dbReference type="InterPro" id="IPR012786">
    <property type="entry name" value="Protocat_dOase_a"/>
</dbReference>
<evidence type="ECO:0000259" key="4">
    <source>
        <dbReference type="PROSITE" id="PS00083"/>
    </source>
</evidence>
<protein>
    <submittedName>
        <fullName evidence="5">Protocatechuate 3,4-dioxygenase subunit alpha</fullName>
    </submittedName>
</protein>
<dbReference type="SUPFAM" id="SSF49482">
    <property type="entry name" value="Aromatic compound dioxygenase"/>
    <property type="match status" value="1"/>
</dbReference>
<dbReference type="PROSITE" id="PS00083">
    <property type="entry name" value="INTRADIOL_DIOXYGENAS"/>
    <property type="match status" value="1"/>
</dbReference>
<feature type="domain" description="Intradiol ring-cleavage dioxygenases" evidence="4">
    <location>
        <begin position="51"/>
        <end position="79"/>
    </location>
</feature>
<dbReference type="GO" id="GO:0018578">
    <property type="term" value="F:protocatechuate 3,4-dioxygenase activity"/>
    <property type="evidence" value="ECO:0007669"/>
    <property type="project" value="InterPro"/>
</dbReference>